<dbReference type="Pfam" id="PF13920">
    <property type="entry name" value="zf-C3HC4_3"/>
    <property type="match status" value="1"/>
</dbReference>
<dbReference type="AlphaFoldDB" id="A0AAF0PXY9"/>
<dbReference type="FunFam" id="3.30.40.10:FF:000148">
    <property type="entry name" value="Kinesin-like protein KIN-7D, mitochondrial"/>
    <property type="match status" value="1"/>
</dbReference>
<dbReference type="PROSITE" id="PS50089">
    <property type="entry name" value="ZF_RING_2"/>
    <property type="match status" value="1"/>
</dbReference>
<proteinExistence type="predicted"/>
<dbReference type="PANTHER" id="PTHR14879">
    <property type="entry name" value="CASPASE REGULATOR, RING FINGER DOMAIN-CONTAINING"/>
    <property type="match status" value="1"/>
</dbReference>
<dbReference type="GO" id="GO:0008270">
    <property type="term" value="F:zinc ion binding"/>
    <property type="evidence" value="ECO:0007669"/>
    <property type="project" value="UniProtKB-KW"/>
</dbReference>
<keyword evidence="2" id="KW-0479">Metal-binding</keyword>
<keyword evidence="1" id="KW-0809">Transit peptide</keyword>
<reference evidence="4" key="1">
    <citation type="submission" date="2023-08" db="EMBL/GenBank/DDBJ databases">
        <title>A de novo genome assembly of Solanum verrucosum Schlechtendal, a Mexican diploid species geographically isolated from the other diploid A-genome species in potato relatives.</title>
        <authorList>
            <person name="Hosaka K."/>
        </authorList>
    </citation>
    <scope>NUCLEOTIDE SEQUENCE</scope>
    <source>
        <tissue evidence="4">Young leaves</tissue>
    </source>
</reference>
<feature type="domain" description="RING-type" evidence="3">
    <location>
        <begin position="30"/>
        <end position="65"/>
    </location>
</feature>
<gene>
    <name evidence="4" type="ORF">MTR67_006509</name>
</gene>
<dbReference type="Proteomes" id="UP001234989">
    <property type="component" value="Chromosome 1"/>
</dbReference>
<sequence>MCVRHQARTQEMKEKDHTYVGNADLNSHVCKVCFESLTSAMLLPCRHFCLCKSCSLACAECPICRTEIADRIFVFT</sequence>
<evidence type="ECO:0000256" key="1">
    <source>
        <dbReference type="ARBA" id="ARBA00022946"/>
    </source>
</evidence>
<dbReference type="SUPFAM" id="SSF57850">
    <property type="entry name" value="RING/U-box"/>
    <property type="match status" value="1"/>
</dbReference>
<dbReference type="InterPro" id="IPR051728">
    <property type="entry name" value="RING-FYVE_E3_ubiquitin-ligase"/>
</dbReference>
<evidence type="ECO:0000259" key="3">
    <source>
        <dbReference type="PROSITE" id="PS50089"/>
    </source>
</evidence>
<accession>A0AAF0PXY9</accession>
<keyword evidence="2" id="KW-0862">Zinc</keyword>
<evidence type="ECO:0000256" key="2">
    <source>
        <dbReference type="PROSITE-ProRule" id="PRU00175"/>
    </source>
</evidence>
<protein>
    <recommendedName>
        <fullName evidence="3">RING-type domain-containing protein</fullName>
    </recommendedName>
</protein>
<dbReference type="PANTHER" id="PTHR14879:SF5">
    <property type="entry name" value="RING-TYPE DOMAIN-CONTAINING PROTEIN"/>
    <property type="match status" value="1"/>
</dbReference>
<keyword evidence="2" id="KW-0863">Zinc-finger</keyword>
<dbReference type="InterPro" id="IPR013083">
    <property type="entry name" value="Znf_RING/FYVE/PHD"/>
</dbReference>
<evidence type="ECO:0000313" key="4">
    <source>
        <dbReference type="EMBL" id="WMV13124.1"/>
    </source>
</evidence>
<dbReference type="EMBL" id="CP133612">
    <property type="protein sequence ID" value="WMV13124.1"/>
    <property type="molecule type" value="Genomic_DNA"/>
</dbReference>
<evidence type="ECO:0000313" key="5">
    <source>
        <dbReference type="Proteomes" id="UP001234989"/>
    </source>
</evidence>
<dbReference type="Gene3D" id="3.30.40.10">
    <property type="entry name" value="Zinc/RING finger domain, C3HC4 (zinc finger)"/>
    <property type="match status" value="1"/>
</dbReference>
<dbReference type="InterPro" id="IPR001841">
    <property type="entry name" value="Znf_RING"/>
</dbReference>
<name>A0AAF0PXY9_SOLVR</name>
<keyword evidence="5" id="KW-1185">Reference proteome</keyword>
<organism evidence="4 5">
    <name type="scientific">Solanum verrucosum</name>
    <dbReference type="NCBI Taxonomy" id="315347"/>
    <lineage>
        <taxon>Eukaryota</taxon>
        <taxon>Viridiplantae</taxon>
        <taxon>Streptophyta</taxon>
        <taxon>Embryophyta</taxon>
        <taxon>Tracheophyta</taxon>
        <taxon>Spermatophyta</taxon>
        <taxon>Magnoliopsida</taxon>
        <taxon>eudicotyledons</taxon>
        <taxon>Gunneridae</taxon>
        <taxon>Pentapetalae</taxon>
        <taxon>asterids</taxon>
        <taxon>lamiids</taxon>
        <taxon>Solanales</taxon>
        <taxon>Solanaceae</taxon>
        <taxon>Solanoideae</taxon>
        <taxon>Solaneae</taxon>
        <taxon>Solanum</taxon>
    </lineage>
</organism>